<protein>
    <submittedName>
        <fullName evidence="1">Uncharacterized protein</fullName>
    </submittedName>
</protein>
<name>A0ABN8I9E8_9NEOP</name>
<dbReference type="Proteomes" id="UP000837857">
    <property type="component" value="Chromosome 19"/>
</dbReference>
<evidence type="ECO:0000313" key="2">
    <source>
        <dbReference type="Proteomes" id="UP000837857"/>
    </source>
</evidence>
<gene>
    <name evidence="1" type="ORF">IPOD504_LOCUS6543</name>
</gene>
<sequence>MFLKVHGRRRQLGNPILRFHYISKLERAPLAAGRSGLRYAPRNWEITNMKLDRNVHESSYIKLMSEEHLTSDLSKLRYVIKRVADAK</sequence>
<evidence type="ECO:0000313" key="1">
    <source>
        <dbReference type="EMBL" id="CAH2049019.1"/>
    </source>
</evidence>
<accession>A0ABN8I9E8</accession>
<proteinExistence type="predicted"/>
<feature type="non-terminal residue" evidence="1">
    <location>
        <position position="87"/>
    </location>
</feature>
<reference evidence="1" key="1">
    <citation type="submission" date="2022-03" db="EMBL/GenBank/DDBJ databases">
        <authorList>
            <person name="Martin H S."/>
        </authorList>
    </citation>
    <scope>NUCLEOTIDE SEQUENCE</scope>
</reference>
<keyword evidence="2" id="KW-1185">Reference proteome</keyword>
<dbReference type="EMBL" id="OW152831">
    <property type="protein sequence ID" value="CAH2049019.1"/>
    <property type="molecule type" value="Genomic_DNA"/>
</dbReference>
<organism evidence="1 2">
    <name type="scientific">Iphiclides podalirius</name>
    <name type="common">scarce swallowtail</name>
    <dbReference type="NCBI Taxonomy" id="110791"/>
    <lineage>
        <taxon>Eukaryota</taxon>
        <taxon>Metazoa</taxon>
        <taxon>Ecdysozoa</taxon>
        <taxon>Arthropoda</taxon>
        <taxon>Hexapoda</taxon>
        <taxon>Insecta</taxon>
        <taxon>Pterygota</taxon>
        <taxon>Neoptera</taxon>
        <taxon>Endopterygota</taxon>
        <taxon>Lepidoptera</taxon>
        <taxon>Glossata</taxon>
        <taxon>Ditrysia</taxon>
        <taxon>Papilionoidea</taxon>
        <taxon>Papilionidae</taxon>
        <taxon>Papilioninae</taxon>
        <taxon>Iphiclides</taxon>
    </lineage>
</organism>